<accession>A0A2G5C6H4</accession>
<keyword evidence="3" id="KW-1185">Reference proteome</keyword>
<dbReference type="InterPro" id="IPR050796">
    <property type="entry name" value="SCF_F-box_component"/>
</dbReference>
<dbReference type="InterPro" id="IPR001810">
    <property type="entry name" value="F-box_dom"/>
</dbReference>
<evidence type="ECO:0000313" key="3">
    <source>
        <dbReference type="Proteomes" id="UP000230069"/>
    </source>
</evidence>
<dbReference type="SUPFAM" id="SSF81383">
    <property type="entry name" value="F-box domain"/>
    <property type="match status" value="1"/>
</dbReference>
<reference evidence="2 3" key="1">
    <citation type="submission" date="2017-09" db="EMBL/GenBank/DDBJ databases">
        <title>WGS assembly of Aquilegia coerulea Goldsmith.</title>
        <authorList>
            <person name="Hodges S."/>
            <person name="Kramer E."/>
            <person name="Nordborg M."/>
            <person name="Tomkins J."/>
            <person name="Borevitz J."/>
            <person name="Derieg N."/>
            <person name="Yan J."/>
            <person name="Mihaltcheva S."/>
            <person name="Hayes R.D."/>
            <person name="Rokhsar D."/>
        </authorList>
    </citation>
    <scope>NUCLEOTIDE SEQUENCE [LARGE SCALE GENOMIC DNA]</scope>
    <source>
        <strain evidence="3">cv. Goldsmith</strain>
    </source>
</reference>
<dbReference type="PROSITE" id="PS50181">
    <property type="entry name" value="FBOX"/>
    <property type="match status" value="1"/>
</dbReference>
<evidence type="ECO:0000259" key="1">
    <source>
        <dbReference type="PROSITE" id="PS50181"/>
    </source>
</evidence>
<dbReference type="AlphaFoldDB" id="A0A2G5C6H4"/>
<dbReference type="CDD" id="cd22157">
    <property type="entry name" value="F-box_AtFBW1-like"/>
    <property type="match status" value="1"/>
</dbReference>
<dbReference type="InParanoid" id="A0A2G5C6H4"/>
<dbReference type="NCBIfam" id="TIGR01640">
    <property type="entry name" value="F_box_assoc_1"/>
    <property type="match status" value="1"/>
</dbReference>
<dbReference type="InterPro" id="IPR036047">
    <property type="entry name" value="F-box-like_dom_sf"/>
</dbReference>
<dbReference type="Gene3D" id="1.20.1280.50">
    <property type="match status" value="1"/>
</dbReference>
<name>A0A2G5C6H4_AQUCA</name>
<sequence>MANLPQDIIPNILSRLPVKSLLRFRCISKHWCSLIDDSDFVKMHLNHAIQNEKFQLIAYNWLEHGLYSVDCDTSYTEAVKLDYPSYEALGKFCLVMGSCKGLLYLKTGSFQTGYYDVIWNSCTKEFKRLPREPIESDRPNPWQRNIIHGFGYNPIINDYKVVKIRQYYRDDYEFICFEVMVYTLGTDSWRIVDGALLLYFRFGSQLSGNGNPNPHWLVTVNADSCVPRAVVYFDLVSEKFCEIELPKSVGNIISAGTLGGCLCLFGSLEETRTDVWVMKEYGVKDSWVKFYTIIYSTVIGSVQQLKILCHSNNGKILFRNGRDDLILYDPKVEDARILEIHGLPANCEDMVIHVGSLVSLKTGTYGRMQTKNKRERKQNK</sequence>
<dbReference type="PANTHER" id="PTHR31672:SF13">
    <property type="entry name" value="F-BOX PROTEIN CPR30-LIKE"/>
    <property type="match status" value="1"/>
</dbReference>
<dbReference type="STRING" id="218851.A0A2G5C6H4"/>
<dbReference type="EMBL" id="KZ305103">
    <property type="protein sequence ID" value="PIA26892.1"/>
    <property type="molecule type" value="Genomic_DNA"/>
</dbReference>
<dbReference type="InterPro" id="IPR013187">
    <property type="entry name" value="F-box-assoc_dom_typ3"/>
</dbReference>
<dbReference type="SMART" id="SM00256">
    <property type="entry name" value="FBOX"/>
    <property type="match status" value="1"/>
</dbReference>
<protein>
    <recommendedName>
        <fullName evidence="1">F-box domain-containing protein</fullName>
    </recommendedName>
</protein>
<dbReference type="OrthoDB" id="591557at2759"/>
<dbReference type="PANTHER" id="PTHR31672">
    <property type="entry name" value="BNACNNG10540D PROTEIN"/>
    <property type="match status" value="1"/>
</dbReference>
<dbReference type="Pfam" id="PF08268">
    <property type="entry name" value="FBA_3"/>
    <property type="match status" value="1"/>
</dbReference>
<dbReference type="FunCoup" id="A0A2G5C6H4">
    <property type="interactions" value="1498"/>
</dbReference>
<dbReference type="Proteomes" id="UP000230069">
    <property type="component" value="Unassembled WGS sequence"/>
</dbReference>
<organism evidence="2 3">
    <name type="scientific">Aquilegia coerulea</name>
    <name type="common">Rocky mountain columbine</name>
    <dbReference type="NCBI Taxonomy" id="218851"/>
    <lineage>
        <taxon>Eukaryota</taxon>
        <taxon>Viridiplantae</taxon>
        <taxon>Streptophyta</taxon>
        <taxon>Embryophyta</taxon>
        <taxon>Tracheophyta</taxon>
        <taxon>Spermatophyta</taxon>
        <taxon>Magnoliopsida</taxon>
        <taxon>Ranunculales</taxon>
        <taxon>Ranunculaceae</taxon>
        <taxon>Thalictroideae</taxon>
        <taxon>Aquilegia</taxon>
    </lineage>
</organism>
<feature type="domain" description="F-box" evidence="1">
    <location>
        <begin position="1"/>
        <end position="43"/>
    </location>
</feature>
<evidence type="ECO:0000313" key="2">
    <source>
        <dbReference type="EMBL" id="PIA26892.1"/>
    </source>
</evidence>
<gene>
    <name evidence="2" type="ORF">AQUCO_08600042v1</name>
</gene>
<proteinExistence type="predicted"/>
<dbReference type="InterPro" id="IPR017451">
    <property type="entry name" value="F-box-assoc_interact_dom"/>
</dbReference>
<dbReference type="Pfam" id="PF00646">
    <property type="entry name" value="F-box"/>
    <property type="match status" value="1"/>
</dbReference>